<proteinExistence type="predicted"/>
<organism evidence="1 2">
    <name type="scientific">Dubosiella muris</name>
    <dbReference type="NCBI Taxonomy" id="3038133"/>
    <lineage>
        <taxon>Bacteria</taxon>
        <taxon>Bacillati</taxon>
        <taxon>Bacillota</taxon>
        <taxon>Erysipelotrichia</taxon>
        <taxon>Erysipelotrichales</taxon>
        <taxon>Erysipelotrichaceae</taxon>
        <taxon>Dubosiella</taxon>
    </lineage>
</organism>
<dbReference type="Proteomes" id="UP000308836">
    <property type="component" value="Unassembled WGS sequence"/>
</dbReference>
<accession>A0AC61R709</accession>
<reference evidence="1" key="1">
    <citation type="submission" date="2019-04" db="EMBL/GenBank/DDBJ databases">
        <title>Microbes associate with the intestines of laboratory mice.</title>
        <authorList>
            <person name="Navarre W."/>
            <person name="Wong E."/>
            <person name="Huang K."/>
            <person name="Tropini C."/>
            <person name="Ng K."/>
            <person name="Yu B."/>
        </authorList>
    </citation>
    <scope>NUCLEOTIDE SEQUENCE</scope>
    <source>
        <strain evidence="1">NM09_H32</strain>
    </source>
</reference>
<dbReference type="EMBL" id="SRYG01000011">
    <property type="protein sequence ID" value="TGY65946.1"/>
    <property type="molecule type" value="Genomic_DNA"/>
</dbReference>
<sequence>MKGIIFDMDGLMIDSERVTYEGYVELCEKLGKTLTVDMYVQCLGKPVPQIWDVFYKGFGSDFPAPEIMKANHDRMAAQFEQEGVPVKPGLRPLLDYLKAQGYKTCVATSSTRERVDKILAKADLANAFDETICGDEVERGKPDPEIFLKACQKLQLPPEACLVLEDSEMGILAASRAGIRVVCVPDMKYPEPEYAKKTWKIVERLDQVIPLLRESEQS</sequence>
<comment type="caution">
    <text evidence="1">The sequence shown here is derived from an EMBL/GenBank/DDBJ whole genome shotgun (WGS) entry which is preliminary data.</text>
</comment>
<name>A0AC61R709_9FIRM</name>
<keyword evidence="2" id="KW-1185">Reference proteome</keyword>
<protein>
    <submittedName>
        <fullName evidence="1">HAD family phosphatase</fullName>
    </submittedName>
</protein>
<evidence type="ECO:0000313" key="1">
    <source>
        <dbReference type="EMBL" id="TGY65946.1"/>
    </source>
</evidence>
<evidence type="ECO:0000313" key="2">
    <source>
        <dbReference type="Proteomes" id="UP000308836"/>
    </source>
</evidence>
<gene>
    <name evidence="1" type="ORF">E5336_06395</name>
</gene>